<sequence>MKLISEDALGIITMWMEARGEPHEGRVAVGEVIRNRMKKKYSSDGTVAGTVALRYQFSGWNDDYGNNQQLIASLKIDDADAIVQDCIAAWKESETSDLTGGALFYVNLSIVQPGWAKKCKAVTKIGNHTFFVPL</sequence>
<dbReference type="EMBL" id="LCPK01000004">
    <property type="protein sequence ID" value="KKU98288.1"/>
    <property type="molecule type" value="Genomic_DNA"/>
</dbReference>
<accession>A0A0G1X6P4</accession>
<dbReference type="Pfam" id="PF07486">
    <property type="entry name" value="Hydrolase_2"/>
    <property type="match status" value="1"/>
</dbReference>
<name>A0A0G1X6P4_9BACT</name>
<dbReference type="Gene3D" id="6.20.240.60">
    <property type="match status" value="1"/>
</dbReference>
<reference evidence="2 3" key="1">
    <citation type="journal article" date="2015" name="Nature">
        <title>rRNA introns, odd ribosomes, and small enigmatic genomes across a large radiation of phyla.</title>
        <authorList>
            <person name="Brown C.T."/>
            <person name="Hug L.A."/>
            <person name="Thomas B.C."/>
            <person name="Sharon I."/>
            <person name="Castelle C.J."/>
            <person name="Singh A."/>
            <person name="Wilkins M.J."/>
            <person name="Williams K.H."/>
            <person name="Banfield J.F."/>
        </authorList>
    </citation>
    <scope>NUCLEOTIDE SEQUENCE [LARGE SCALE GENOMIC DNA]</scope>
</reference>
<dbReference type="AlphaFoldDB" id="A0A0G1X6P4"/>
<evidence type="ECO:0000313" key="3">
    <source>
        <dbReference type="Proteomes" id="UP000034694"/>
    </source>
</evidence>
<dbReference type="Proteomes" id="UP000034694">
    <property type="component" value="Unassembled WGS sequence"/>
</dbReference>
<proteinExistence type="predicted"/>
<dbReference type="GO" id="GO:0016787">
    <property type="term" value="F:hydrolase activity"/>
    <property type="evidence" value="ECO:0007669"/>
    <property type="project" value="InterPro"/>
</dbReference>
<evidence type="ECO:0000259" key="1">
    <source>
        <dbReference type="Pfam" id="PF07486"/>
    </source>
</evidence>
<protein>
    <recommendedName>
        <fullName evidence="1">Cell wall hydrolase SleB domain-containing protein</fullName>
    </recommendedName>
</protein>
<dbReference type="Gene3D" id="1.10.10.2520">
    <property type="entry name" value="Cell wall hydrolase SleB, domain 1"/>
    <property type="match status" value="1"/>
</dbReference>
<evidence type="ECO:0000313" key="2">
    <source>
        <dbReference type="EMBL" id="KKU98288.1"/>
    </source>
</evidence>
<feature type="domain" description="Cell wall hydrolase SleB" evidence="1">
    <location>
        <begin position="20"/>
        <end position="131"/>
    </location>
</feature>
<dbReference type="InterPro" id="IPR011105">
    <property type="entry name" value="Cell_wall_hydrolase_SleB"/>
</dbReference>
<organism evidence="2 3">
    <name type="scientific">Candidatus Amesbacteria bacterium GW2011_GWB1_48_13</name>
    <dbReference type="NCBI Taxonomy" id="1618362"/>
    <lineage>
        <taxon>Bacteria</taxon>
        <taxon>Candidatus Amesiibacteriota</taxon>
    </lineage>
</organism>
<dbReference type="InterPro" id="IPR042047">
    <property type="entry name" value="SleB_dom1"/>
</dbReference>
<gene>
    <name evidence="2" type="ORF">UY28_C0004G0026</name>
</gene>
<comment type="caution">
    <text evidence="2">The sequence shown here is derived from an EMBL/GenBank/DDBJ whole genome shotgun (WGS) entry which is preliminary data.</text>
</comment>